<evidence type="ECO:0000313" key="2">
    <source>
        <dbReference type="Proteomes" id="UP000052022"/>
    </source>
</evidence>
<keyword evidence="2" id="KW-1185">Reference proteome</keyword>
<dbReference type="RefSeq" id="WP_110590802.1">
    <property type="nucleotide sequence ID" value="NZ_CYSD01000012.1"/>
</dbReference>
<dbReference type="OrthoDB" id="8364077at2"/>
<name>A0A0P1GLC7_9RHOB</name>
<dbReference type="EMBL" id="CYSD01000012">
    <property type="protein sequence ID" value="CUH76189.1"/>
    <property type="molecule type" value="Genomic_DNA"/>
</dbReference>
<sequence>MNDMTPGFTADMTAEDTHSFTLSMCMHLGRPCPAANRMLRTLARALASAKGATEDGFEVTGESQLEGCDRACLARFQASHDRIRVFCGTEDDADFTALNHFADAMLSPSAAPYHGTAAPQSFGEARPLAAPAALV</sequence>
<protein>
    <submittedName>
        <fullName evidence="1">Uncharacterized protein</fullName>
    </submittedName>
</protein>
<dbReference type="AlphaFoldDB" id="A0A0P1GLC7"/>
<organism evidence="1 2">
    <name type="scientific">Tritonibacter multivorans</name>
    <dbReference type="NCBI Taxonomy" id="928856"/>
    <lineage>
        <taxon>Bacteria</taxon>
        <taxon>Pseudomonadati</taxon>
        <taxon>Pseudomonadota</taxon>
        <taxon>Alphaproteobacteria</taxon>
        <taxon>Rhodobacterales</taxon>
        <taxon>Paracoccaceae</taxon>
        <taxon>Tritonibacter</taxon>
    </lineage>
</organism>
<accession>A0A0P1GLC7</accession>
<reference evidence="1 2" key="1">
    <citation type="submission" date="2015-09" db="EMBL/GenBank/DDBJ databases">
        <authorList>
            <consortium name="Swine Surveillance"/>
        </authorList>
    </citation>
    <scope>NUCLEOTIDE SEQUENCE [LARGE SCALE GENOMIC DNA]</scope>
    <source>
        <strain evidence="1 2">CECT 7557</strain>
    </source>
</reference>
<gene>
    <name evidence="1" type="ORF">TRM7557_00757</name>
</gene>
<proteinExistence type="predicted"/>
<evidence type="ECO:0000313" key="1">
    <source>
        <dbReference type="EMBL" id="CUH76189.1"/>
    </source>
</evidence>
<dbReference type="Proteomes" id="UP000052022">
    <property type="component" value="Unassembled WGS sequence"/>
</dbReference>